<feature type="compositionally biased region" description="Acidic residues" evidence="1">
    <location>
        <begin position="35"/>
        <end position="48"/>
    </location>
</feature>
<organism evidence="2 3">
    <name type="scientific">Daedalea quercina L-15889</name>
    <dbReference type="NCBI Taxonomy" id="1314783"/>
    <lineage>
        <taxon>Eukaryota</taxon>
        <taxon>Fungi</taxon>
        <taxon>Dikarya</taxon>
        <taxon>Basidiomycota</taxon>
        <taxon>Agaricomycotina</taxon>
        <taxon>Agaricomycetes</taxon>
        <taxon>Polyporales</taxon>
        <taxon>Fomitopsis</taxon>
    </lineage>
</organism>
<proteinExistence type="predicted"/>
<protein>
    <submittedName>
        <fullName evidence="2">Uncharacterized protein</fullName>
    </submittedName>
</protein>
<dbReference type="Proteomes" id="UP000076727">
    <property type="component" value="Unassembled WGS sequence"/>
</dbReference>
<reference evidence="2 3" key="1">
    <citation type="journal article" date="2016" name="Mol. Biol. Evol.">
        <title>Comparative Genomics of Early-Diverging Mushroom-Forming Fungi Provides Insights into the Origins of Lignocellulose Decay Capabilities.</title>
        <authorList>
            <person name="Nagy L.G."/>
            <person name="Riley R."/>
            <person name="Tritt A."/>
            <person name="Adam C."/>
            <person name="Daum C."/>
            <person name="Floudas D."/>
            <person name="Sun H."/>
            <person name="Yadav J.S."/>
            <person name="Pangilinan J."/>
            <person name="Larsson K.H."/>
            <person name="Matsuura K."/>
            <person name="Barry K."/>
            <person name="Labutti K."/>
            <person name="Kuo R."/>
            <person name="Ohm R.A."/>
            <person name="Bhattacharya S.S."/>
            <person name="Shirouzu T."/>
            <person name="Yoshinaga Y."/>
            <person name="Martin F.M."/>
            <person name="Grigoriev I.V."/>
            <person name="Hibbett D.S."/>
        </authorList>
    </citation>
    <scope>NUCLEOTIDE SEQUENCE [LARGE SCALE GENOMIC DNA]</scope>
    <source>
        <strain evidence="2 3">L-15889</strain>
    </source>
</reference>
<accession>A0A165SDQ0</accession>
<dbReference type="EMBL" id="KV429043">
    <property type="protein sequence ID" value="KZT71843.1"/>
    <property type="molecule type" value="Genomic_DNA"/>
</dbReference>
<feature type="compositionally biased region" description="Polar residues" evidence="1">
    <location>
        <begin position="184"/>
        <end position="210"/>
    </location>
</feature>
<gene>
    <name evidence="2" type="ORF">DAEQUDRAFT_763347</name>
</gene>
<feature type="region of interest" description="Disordered" evidence="1">
    <location>
        <begin position="184"/>
        <end position="231"/>
    </location>
</feature>
<name>A0A165SDQ0_9APHY</name>
<dbReference type="STRING" id="1314783.A0A165SDQ0"/>
<dbReference type="AlphaFoldDB" id="A0A165SDQ0"/>
<evidence type="ECO:0000313" key="2">
    <source>
        <dbReference type="EMBL" id="KZT71843.1"/>
    </source>
</evidence>
<keyword evidence="3" id="KW-1185">Reference proteome</keyword>
<evidence type="ECO:0000256" key="1">
    <source>
        <dbReference type="SAM" id="MobiDB-lite"/>
    </source>
</evidence>
<evidence type="ECO:0000313" key="3">
    <source>
        <dbReference type="Proteomes" id="UP000076727"/>
    </source>
</evidence>
<feature type="region of interest" description="Disordered" evidence="1">
    <location>
        <begin position="13"/>
        <end position="48"/>
    </location>
</feature>
<sequence length="381" mass="42574">MSSDNYHFYYESLFSDGEEEDEHLNATGRLQDESVMQDDDSSEEEDVECDEEDWVDDYQGVGHVNFEAGDEWADRFDVDGVDENYRAMEVTETMSNGSSDEAVAYGDTPTRTPATQNHTPFIPGTLSSAAQTQAGLPGYATSYTVMQSTHAASAQTSRATPAQTSQIYTTPVQMCNTTPTPISHLTPLQTSHATTSQTNPVAPTQVQSKPRSSRRGLAAPSPTPARAPKRSKCERVHEVLKYLRSQKWTLAGFLAEFSWGDRECMQGCSCHASLKQFRNEFFKSAHFARLLKIWSMPPRSEHSHKSRPVGGRDVIIPVAEDLLVDIYVKELKKVDPVVRPSHTYGRNELTQLSVVATEKNTKATQKPNCEVEQWYARPLRL</sequence>